<dbReference type="Proteomes" id="UP001501074">
    <property type="component" value="Unassembled WGS sequence"/>
</dbReference>
<evidence type="ECO:0000256" key="2">
    <source>
        <dbReference type="SAM" id="Phobius"/>
    </source>
</evidence>
<comment type="caution">
    <text evidence="3">The sequence shown here is derived from an EMBL/GenBank/DDBJ whole genome shotgun (WGS) entry which is preliminary data.</text>
</comment>
<keyword evidence="2" id="KW-0812">Transmembrane</keyword>
<feature type="region of interest" description="Disordered" evidence="1">
    <location>
        <begin position="176"/>
        <end position="230"/>
    </location>
</feature>
<dbReference type="RefSeq" id="WP_231483535.1">
    <property type="nucleotide sequence ID" value="NZ_BAAAZO010000003.1"/>
</dbReference>
<evidence type="ECO:0000256" key="1">
    <source>
        <dbReference type="SAM" id="MobiDB-lite"/>
    </source>
</evidence>
<dbReference type="EMBL" id="BAAAZO010000003">
    <property type="protein sequence ID" value="GAA3608972.1"/>
    <property type="molecule type" value="Genomic_DNA"/>
</dbReference>
<proteinExistence type="predicted"/>
<feature type="transmembrane region" description="Helical" evidence="2">
    <location>
        <begin position="156"/>
        <end position="173"/>
    </location>
</feature>
<evidence type="ECO:0008006" key="5">
    <source>
        <dbReference type="Google" id="ProtNLM"/>
    </source>
</evidence>
<reference evidence="4" key="1">
    <citation type="journal article" date="2019" name="Int. J. Syst. Evol. Microbiol.">
        <title>The Global Catalogue of Microorganisms (GCM) 10K type strain sequencing project: providing services to taxonomists for standard genome sequencing and annotation.</title>
        <authorList>
            <consortium name="The Broad Institute Genomics Platform"/>
            <consortium name="The Broad Institute Genome Sequencing Center for Infectious Disease"/>
            <person name="Wu L."/>
            <person name="Ma J."/>
        </authorList>
    </citation>
    <scope>NUCLEOTIDE SEQUENCE [LARGE SCALE GENOMIC DNA]</scope>
    <source>
        <strain evidence="4">JCM 16902</strain>
    </source>
</reference>
<organism evidence="3 4">
    <name type="scientific">Kineosporia mesophila</name>
    <dbReference type="NCBI Taxonomy" id="566012"/>
    <lineage>
        <taxon>Bacteria</taxon>
        <taxon>Bacillati</taxon>
        <taxon>Actinomycetota</taxon>
        <taxon>Actinomycetes</taxon>
        <taxon>Kineosporiales</taxon>
        <taxon>Kineosporiaceae</taxon>
        <taxon>Kineosporia</taxon>
    </lineage>
</organism>
<protein>
    <recommendedName>
        <fullName evidence="5">DUF5324 family protein</fullName>
    </recommendedName>
</protein>
<keyword evidence="2" id="KW-1133">Transmembrane helix</keyword>
<keyword evidence="4" id="KW-1185">Reference proteome</keyword>
<feature type="region of interest" description="Disordered" evidence="1">
    <location>
        <begin position="1"/>
        <end position="23"/>
    </location>
</feature>
<accession>A0ABP6ZIM3</accession>
<evidence type="ECO:0000313" key="3">
    <source>
        <dbReference type="EMBL" id="GAA3608972.1"/>
    </source>
</evidence>
<sequence>MSSRRKRANAKSEAQAQLRSALDSAAANARTGGAIVAERVTPAAIATKDRVAVVTKDHVVPAVRNAADHAGPALEKGYAQAREKAAPVVAHGRDKFVDDLLPKLAEAVAAASAAAIAARDNAVETAQDRATYAVEQLPRNKKALKKARRRQRRRRFLLFSVIAAAAGGAAVAWKKSNENKDPWTPDPGVATVNGAANGTPLTTTPVVPPEEPDSDKIIGDPIVGDPRSDR</sequence>
<gene>
    <name evidence="3" type="ORF">GCM10022223_26260</name>
</gene>
<keyword evidence="2" id="KW-0472">Membrane</keyword>
<name>A0ABP6ZIM3_9ACTN</name>
<evidence type="ECO:0000313" key="4">
    <source>
        <dbReference type="Proteomes" id="UP001501074"/>
    </source>
</evidence>